<protein>
    <submittedName>
        <fullName evidence="1">Uncharacterized protein</fullName>
    </submittedName>
</protein>
<reference evidence="1 2" key="1">
    <citation type="submission" date="2021-03" db="EMBL/GenBank/DDBJ databases">
        <title>Sequencing the genomes of 1000 actinobacteria strains.</title>
        <authorList>
            <person name="Klenk H.-P."/>
        </authorList>
    </citation>
    <scope>NUCLEOTIDE SEQUENCE [LARGE SCALE GENOMIC DNA]</scope>
    <source>
        <strain evidence="1 2">DSM 13468</strain>
    </source>
</reference>
<gene>
    <name evidence="1" type="ORF">JOF42_002826</name>
</gene>
<proteinExistence type="predicted"/>
<dbReference type="Proteomes" id="UP000703720">
    <property type="component" value="Unassembled WGS sequence"/>
</dbReference>
<accession>A0ABS4WTF9</accession>
<dbReference type="EMBL" id="JAGIOA010000001">
    <property type="protein sequence ID" value="MBP2379331.1"/>
    <property type="molecule type" value="Genomic_DNA"/>
</dbReference>
<evidence type="ECO:0000313" key="1">
    <source>
        <dbReference type="EMBL" id="MBP2379331.1"/>
    </source>
</evidence>
<sequence length="58" mass="6321">MPEQARGESIAITGVESELDDYWFVPTETSGKRANDRAIQCIAYSCAEVTRALEGAGR</sequence>
<name>A0ABS4WTF9_9MICO</name>
<evidence type="ECO:0000313" key="2">
    <source>
        <dbReference type="Proteomes" id="UP000703720"/>
    </source>
</evidence>
<dbReference type="RefSeq" id="WP_210098418.1">
    <property type="nucleotide sequence ID" value="NZ_BAAAIO010000002.1"/>
</dbReference>
<keyword evidence="2" id="KW-1185">Reference proteome</keyword>
<organism evidence="1 2">
    <name type="scientific">Microbacterium phyllosphaerae</name>
    <dbReference type="NCBI Taxonomy" id="124798"/>
    <lineage>
        <taxon>Bacteria</taxon>
        <taxon>Bacillati</taxon>
        <taxon>Actinomycetota</taxon>
        <taxon>Actinomycetes</taxon>
        <taxon>Micrococcales</taxon>
        <taxon>Microbacteriaceae</taxon>
        <taxon>Microbacterium</taxon>
    </lineage>
</organism>
<comment type="caution">
    <text evidence="1">The sequence shown here is derived from an EMBL/GenBank/DDBJ whole genome shotgun (WGS) entry which is preliminary data.</text>
</comment>